<dbReference type="STRING" id="482461.SAMN05216244_1244"/>
<accession>A0A1G9P2Z9</accession>
<keyword evidence="3" id="KW-1185">Reference proteome</keyword>
<dbReference type="PROSITE" id="PS51186">
    <property type="entry name" value="GNAT"/>
    <property type="match status" value="1"/>
</dbReference>
<dbReference type="SUPFAM" id="SSF55729">
    <property type="entry name" value="Acyl-CoA N-acyltransferases (Nat)"/>
    <property type="match status" value="1"/>
</dbReference>
<dbReference type="InterPro" id="IPR016181">
    <property type="entry name" value="Acyl_CoA_acyltransferase"/>
</dbReference>
<dbReference type="GO" id="GO:0016747">
    <property type="term" value="F:acyltransferase activity, transferring groups other than amino-acyl groups"/>
    <property type="evidence" value="ECO:0007669"/>
    <property type="project" value="InterPro"/>
</dbReference>
<keyword evidence="2" id="KW-0808">Transferase</keyword>
<dbReference type="RefSeq" id="WP_074597932.1">
    <property type="nucleotide sequence ID" value="NZ_FNHF01000001.1"/>
</dbReference>
<dbReference type="InterPro" id="IPR000182">
    <property type="entry name" value="GNAT_dom"/>
</dbReference>
<evidence type="ECO:0000313" key="3">
    <source>
        <dbReference type="Proteomes" id="UP000182347"/>
    </source>
</evidence>
<dbReference type="OrthoDB" id="3692150at2"/>
<evidence type="ECO:0000313" key="2">
    <source>
        <dbReference type="EMBL" id="SDL92545.1"/>
    </source>
</evidence>
<protein>
    <submittedName>
        <fullName evidence="2">Acetyltransferase (GNAT) family protein</fullName>
    </submittedName>
</protein>
<organism evidence="2 3">
    <name type="scientific">Sediminibacillus halophilus</name>
    <dbReference type="NCBI Taxonomy" id="482461"/>
    <lineage>
        <taxon>Bacteria</taxon>
        <taxon>Bacillati</taxon>
        <taxon>Bacillota</taxon>
        <taxon>Bacilli</taxon>
        <taxon>Bacillales</taxon>
        <taxon>Bacillaceae</taxon>
        <taxon>Sediminibacillus</taxon>
    </lineage>
</organism>
<sequence>MDISNVNNGKGDFEGMAAVYCRVHHPANPENYLERMKERIQKHAGYPGFRALKAINDTGVPVGIAYGYTSMPGQFYRSKIESFLDEQERRAWLDNCFEFVELAVDPAYQRMQIGSKLHDALLKESSDHAVSILTTQVDNRAAKSLYESKGWKVIKYAIRPVETSPLLTLMGNSQLSGF</sequence>
<name>A0A1G9P2Z9_9BACI</name>
<feature type="domain" description="N-acetyltransferase" evidence="1">
    <location>
        <begin position="1"/>
        <end position="172"/>
    </location>
</feature>
<dbReference type="Proteomes" id="UP000182347">
    <property type="component" value="Unassembled WGS sequence"/>
</dbReference>
<dbReference type="Pfam" id="PF00583">
    <property type="entry name" value="Acetyltransf_1"/>
    <property type="match status" value="1"/>
</dbReference>
<dbReference type="CDD" id="cd04301">
    <property type="entry name" value="NAT_SF"/>
    <property type="match status" value="1"/>
</dbReference>
<dbReference type="AlphaFoldDB" id="A0A1G9P2Z9"/>
<proteinExistence type="predicted"/>
<dbReference type="Gene3D" id="3.40.630.30">
    <property type="match status" value="1"/>
</dbReference>
<dbReference type="EMBL" id="FNHF01000001">
    <property type="protein sequence ID" value="SDL92545.1"/>
    <property type="molecule type" value="Genomic_DNA"/>
</dbReference>
<evidence type="ECO:0000259" key="1">
    <source>
        <dbReference type="PROSITE" id="PS51186"/>
    </source>
</evidence>
<reference evidence="3" key="1">
    <citation type="submission" date="2016-10" db="EMBL/GenBank/DDBJ databases">
        <authorList>
            <person name="Varghese N."/>
            <person name="Submissions S."/>
        </authorList>
    </citation>
    <scope>NUCLEOTIDE SEQUENCE [LARGE SCALE GENOMIC DNA]</scope>
    <source>
        <strain evidence="3">CGMCC 1.6199</strain>
    </source>
</reference>
<gene>
    <name evidence="2" type="ORF">SAMN05216244_1244</name>
</gene>